<reference evidence="10 11" key="1">
    <citation type="submission" date="2016-11" db="EMBL/GenBank/DDBJ databases">
        <authorList>
            <person name="Jaros S."/>
            <person name="Januszkiewicz K."/>
            <person name="Wedrychowicz H."/>
        </authorList>
    </citation>
    <scope>NUCLEOTIDE SEQUENCE [LARGE SCALE GENOMIC DNA]</scope>
    <source>
        <strain evidence="10 11">DSM 21120</strain>
    </source>
</reference>
<feature type="binding site" evidence="8">
    <location>
        <position position="140"/>
    </location>
    <ligand>
        <name>Zn(2+)</name>
        <dbReference type="ChEBI" id="CHEBI:29105"/>
    </ligand>
</feature>
<evidence type="ECO:0000256" key="8">
    <source>
        <dbReference type="PIRSR" id="PIRSR602481-1"/>
    </source>
</evidence>
<feature type="binding site" evidence="8">
    <location>
        <position position="143"/>
    </location>
    <ligand>
        <name>Zn(2+)</name>
        <dbReference type="ChEBI" id="CHEBI:29105"/>
    </ligand>
</feature>
<evidence type="ECO:0000313" key="10">
    <source>
        <dbReference type="EMBL" id="SHG91143.1"/>
    </source>
</evidence>
<dbReference type="Gene3D" id="1.10.10.10">
    <property type="entry name" value="Winged helix-like DNA-binding domain superfamily/Winged helix DNA-binding domain"/>
    <property type="match status" value="1"/>
</dbReference>
<dbReference type="FunFam" id="1.10.10.10:FF:000051">
    <property type="entry name" value="Fur family transcriptional regulator"/>
    <property type="match status" value="1"/>
</dbReference>
<dbReference type="InterPro" id="IPR036390">
    <property type="entry name" value="WH_DNA-bd_sf"/>
</dbReference>
<evidence type="ECO:0000256" key="6">
    <source>
        <dbReference type="ARBA" id="ARBA00023125"/>
    </source>
</evidence>
<dbReference type="CDD" id="cd07153">
    <property type="entry name" value="Fur_like"/>
    <property type="match status" value="1"/>
</dbReference>
<evidence type="ECO:0000256" key="7">
    <source>
        <dbReference type="ARBA" id="ARBA00023163"/>
    </source>
</evidence>
<dbReference type="SUPFAM" id="SSF46785">
    <property type="entry name" value="Winged helix' DNA-binding domain"/>
    <property type="match status" value="1"/>
</dbReference>
<dbReference type="Pfam" id="PF01475">
    <property type="entry name" value="FUR"/>
    <property type="match status" value="1"/>
</dbReference>
<dbReference type="STRING" id="1120995.SAMN02745245_00014"/>
<comment type="cofactor">
    <cofactor evidence="9">
        <name>Mn(2+)</name>
        <dbReference type="ChEBI" id="CHEBI:29035"/>
    </cofactor>
    <cofactor evidence="9">
        <name>Fe(2+)</name>
        <dbReference type="ChEBI" id="CHEBI:29033"/>
    </cofactor>
    <text evidence="9">Binds 1 Mn(2+) or Fe(2+) ion per subunit.</text>
</comment>
<evidence type="ECO:0000313" key="11">
    <source>
        <dbReference type="Proteomes" id="UP000184032"/>
    </source>
</evidence>
<organism evidence="10 11">
    <name type="scientific">Anaerosphaera aminiphila DSM 21120</name>
    <dbReference type="NCBI Taxonomy" id="1120995"/>
    <lineage>
        <taxon>Bacteria</taxon>
        <taxon>Bacillati</taxon>
        <taxon>Bacillota</taxon>
        <taxon>Tissierellia</taxon>
        <taxon>Tissierellales</taxon>
        <taxon>Peptoniphilaceae</taxon>
        <taxon>Anaerosphaera</taxon>
    </lineage>
</organism>
<dbReference type="EMBL" id="FQXI01000001">
    <property type="protein sequence ID" value="SHG91143.1"/>
    <property type="molecule type" value="Genomic_DNA"/>
</dbReference>
<dbReference type="GO" id="GO:0008270">
    <property type="term" value="F:zinc ion binding"/>
    <property type="evidence" value="ECO:0007669"/>
    <property type="project" value="TreeGrafter"/>
</dbReference>
<dbReference type="GO" id="GO:1900376">
    <property type="term" value="P:regulation of secondary metabolite biosynthetic process"/>
    <property type="evidence" value="ECO:0007669"/>
    <property type="project" value="TreeGrafter"/>
</dbReference>
<gene>
    <name evidence="10" type="ORF">SAMN02745245_00014</name>
</gene>
<dbReference type="RefSeq" id="WP_073182624.1">
    <property type="nucleotide sequence ID" value="NZ_FQXI01000001.1"/>
</dbReference>
<comment type="cofactor">
    <cofactor evidence="8">
        <name>Zn(2+)</name>
        <dbReference type="ChEBI" id="CHEBI:29105"/>
    </cofactor>
    <text evidence="8">Binds 1 zinc ion per subunit.</text>
</comment>
<dbReference type="GO" id="GO:0045892">
    <property type="term" value="P:negative regulation of DNA-templated transcription"/>
    <property type="evidence" value="ECO:0007669"/>
    <property type="project" value="TreeGrafter"/>
</dbReference>
<keyword evidence="11" id="KW-1185">Reference proteome</keyword>
<dbReference type="Proteomes" id="UP000184032">
    <property type="component" value="Unassembled WGS sequence"/>
</dbReference>
<sequence length="153" mass="18254">MEANDNYIKNVLKNNGYKYTHQRAKIYDVFLKNRDNHLSTEDVFEYLKKDNPEIGIATVYRTLMLFEELGILYKISFDDGVIRYEIKTSNSVHRHHHLICLNCGRVIEFKLDLLDDLEAEIEKVENFKIVDHNLKFYGYCENCNNKKERINEK</sequence>
<proteinExistence type="inferred from homology"/>
<protein>
    <submittedName>
        <fullName evidence="10">Fur family transcriptional regulator, ferric uptake regulator</fullName>
    </submittedName>
</protein>
<feature type="binding site" evidence="8">
    <location>
        <position position="100"/>
    </location>
    <ligand>
        <name>Zn(2+)</name>
        <dbReference type="ChEBI" id="CHEBI:29105"/>
    </ligand>
</feature>
<feature type="binding site" evidence="9">
    <location>
        <position position="132"/>
    </location>
    <ligand>
        <name>Fe cation</name>
        <dbReference type="ChEBI" id="CHEBI:24875"/>
    </ligand>
</feature>
<dbReference type="AlphaFoldDB" id="A0A1M5NQB0"/>
<evidence type="ECO:0000256" key="1">
    <source>
        <dbReference type="ARBA" id="ARBA00007957"/>
    </source>
</evidence>
<dbReference type="InterPro" id="IPR043135">
    <property type="entry name" value="Fur_C"/>
</dbReference>
<dbReference type="PANTHER" id="PTHR33202:SF7">
    <property type="entry name" value="FERRIC UPTAKE REGULATION PROTEIN"/>
    <property type="match status" value="1"/>
</dbReference>
<evidence type="ECO:0000256" key="5">
    <source>
        <dbReference type="ARBA" id="ARBA00023015"/>
    </source>
</evidence>
<evidence type="ECO:0000256" key="4">
    <source>
        <dbReference type="ARBA" id="ARBA00022833"/>
    </source>
</evidence>
<keyword evidence="6" id="KW-0238">DNA-binding</keyword>
<feature type="binding site" evidence="8">
    <location>
        <position position="103"/>
    </location>
    <ligand>
        <name>Zn(2+)</name>
        <dbReference type="ChEBI" id="CHEBI:29105"/>
    </ligand>
</feature>
<comment type="similarity">
    <text evidence="1">Belongs to the Fur family.</text>
</comment>
<keyword evidence="9" id="KW-0408">Iron</keyword>
<accession>A0A1M5NQB0</accession>
<dbReference type="InterPro" id="IPR036388">
    <property type="entry name" value="WH-like_DNA-bd_sf"/>
</dbReference>
<keyword evidence="3 8" id="KW-0479">Metal-binding</keyword>
<dbReference type="PANTHER" id="PTHR33202">
    <property type="entry name" value="ZINC UPTAKE REGULATION PROTEIN"/>
    <property type="match status" value="1"/>
</dbReference>
<dbReference type="OrthoDB" id="8659436at2"/>
<dbReference type="GO" id="GO:0003700">
    <property type="term" value="F:DNA-binding transcription factor activity"/>
    <property type="evidence" value="ECO:0007669"/>
    <property type="project" value="InterPro"/>
</dbReference>
<keyword evidence="5" id="KW-0805">Transcription regulation</keyword>
<evidence type="ECO:0000256" key="3">
    <source>
        <dbReference type="ARBA" id="ARBA00022723"/>
    </source>
</evidence>
<dbReference type="GO" id="GO:0000976">
    <property type="term" value="F:transcription cis-regulatory region binding"/>
    <property type="evidence" value="ECO:0007669"/>
    <property type="project" value="TreeGrafter"/>
</dbReference>
<dbReference type="Gene3D" id="3.30.1490.190">
    <property type="match status" value="1"/>
</dbReference>
<name>A0A1M5NQB0_9FIRM</name>
<keyword evidence="2" id="KW-0678">Repressor</keyword>
<keyword evidence="7" id="KW-0804">Transcription</keyword>
<keyword evidence="4 8" id="KW-0862">Zinc</keyword>
<evidence type="ECO:0000256" key="9">
    <source>
        <dbReference type="PIRSR" id="PIRSR602481-2"/>
    </source>
</evidence>
<dbReference type="InterPro" id="IPR002481">
    <property type="entry name" value="FUR"/>
</dbReference>
<evidence type="ECO:0000256" key="2">
    <source>
        <dbReference type="ARBA" id="ARBA00022491"/>
    </source>
</evidence>